<dbReference type="EMBL" id="OU015570">
    <property type="protein sequence ID" value="CAG5101451.1"/>
    <property type="molecule type" value="Genomic_DNA"/>
</dbReference>
<accession>A0ABN7SNC3</accession>
<evidence type="ECO:0000313" key="2">
    <source>
        <dbReference type="EMBL" id="CAG5101451.1"/>
    </source>
</evidence>
<gene>
    <name evidence="2" type="ORF">OKIOD_LOCUS8659</name>
</gene>
<keyword evidence="3" id="KW-1185">Reference proteome</keyword>
<evidence type="ECO:0000256" key="1">
    <source>
        <dbReference type="SAM" id="MobiDB-lite"/>
    </source>
</evidence>
<proteinExistence type="predicted"/>
<reference evidence="2 3" key="1">
    <citation type="submission" date="2021-04" db="EMBL/GenBank/DDBJ databases">
        <authorList>
            <person name="Bliznina A."/>
        </authorList>
    </citation>
    <scope>NUCLEOTIDE SEQUENCE [LARGE SCALE GENOMIC DNA]</scope>
</reference>
<dbReference type="Proteomes" id="UP001158576">
    <property type="component" value="Chromosome YSR"/>
</dbReference>
<protein>
    <submittedName>
        <fullName evidence="2">Oidioi.mRNA.OKI2018_I69.YSR.g17101.t1.cds</fullName>
    </submittedName>
</protein>
<organism evidence="2 3">
    <name type="scientific">Oikopleura dioica</name>
    <name type="common">Tunicate</name>
    <dbReference type="NCBI Taxonomy" id="34765"/>
    <lineage>
        <taxon>Eukaryota</taxon>
        <taxon>Metazoa</taxon>
        <taxon>Chordata</taxon>
        <taxon>Tunicata</taxon>
        <taxon>Appendicularia</taxon>
        <taxon>Copelata</taxon>
        <taxon>Oikopleuridae</taxon>
        <taxon>Oikopleura</taxon>
    </lineage>
</organism>
<sequence length="152" mass="17888">MVKTSKTQTWLAGLDEEERKKGLITALRHRKLVQTKNAESEKLEKEEFLPKLQQTQADVDRRKNKEINQMQNHRCRRDNSETDHCNHNIFSVMAAAPGKSYKSGKSFNFETFFNETKFQINLFDKMFDQNDDQLSKNVENLSTNLIRLYSKI</sequence>
<evidence type="ECO:0000313" key="3">
    <source>
        <dbReference type="Proteomes" id="UP001158576"/>
    </source>
</evidence>
<feature type="region of interest" description="Disordered" evidence="1">
    <location>
        <begin position="44"/>
        <end position="63"/>
    </location>
</feature>
<name>A0ABN7SNC3_OIKDI</name>